<sequence>MKQCANEWQALKSSGKADGVNYQAWMQQCMASGGPSPRVSKSVSPPSTDGVPPKSSTAKCRDGTYTSTRVRAGACARHGGVERWLQPV</sequence>
<reference evidence="3" key="1">
    <citation type="submission" date="2018-05" db="EMBL/GenBank/DDBJ databases">
        <authorList>
            <person name="Li X."/>
        </authorList>
    </citation>
    <scope>NUCLEOTIDE SEQUENCE [LARGE SCALE GENOMIC DNA]</scope>
    <source>
        <strain evidence="3">YIM 73061</strain>
    </source>
</reference>
<dbReference type="OrthoDB" id="4751721at2"/>
<name>A0A328ADM5_9CAUL</name>
<feature type="region of interest" description="Disordered" evidence="1">
    <location>
        <begin position="31"/>
        <end position="61"/>
    </location>
</feature>
<evidence type="ECO:0000313" key="3">
    <source>
        <dbReference type="Proteomes" id="UP000249725"/>
    </source>
</evidence>
<protein>
    <recommendedName>
        <fullName evidence="4">DUF3761 domain-containing protein</fullName>
    </recommendedName>
</protein>
<dbReference type="InterPro" id="IPR022236">
    <property type="entry name" value="DUF3761"/>
</dbReference>
<feature type="compositionally biased region" description="Low complexity" evidence="1">
    <location>
        <begin position="32"/>
        <end position="47"/>
    </location>
</feature>
<keyword evidence="3" id="KW-1185">Reference proteome</keyword>
<gene>
    <name evidence="2" type="ORF">DJ018_10835</name>
</gene>
<comment type="caution">
    <text evidence="2">The sequence shown here is derived from an EMBL/GenBank/DDBJ whole genome shotgun (WGS) entry which is preliminary data.</text>
</comment>
<dbReference type="Pfam" id="PF12587">
    <property type="entry name" value="DUF3761"/>
    <property type="match status" value="1"/>
</dbReference>
<evidence type="ECO:0008006" key="4">
    <source>
        <dbReference type="Google" id="ProtNLM"/>
    </source>
</evidence>
<dbReference type="EMBL" id="QFYR01000002">
    <property type="protein sequence ID" value="RAK52685.1"/>
    <property type="molecule type" value="Genomic_DNA"/>
</dbReference>
<dbReference type="AlphaFoldDB" id="A0A328ADM5"/>
<proteinExistence type="predicted"/>
<dbReference type="Proteomes" id="UP000249725">
    <property type="component" value="Unassembled WGS sequence"/>
</dbReference>
<evidence type="ECO:0000313" key="2">
    <source>
        <dbReference type="EMBL" id="RAK52685.1"/>
    </source>
</evidence>
<organism evidence="2 3">
    <name type="scientific">Phenylobacterium deserti</name>
    <dbReference type="NCBI Taxonomy" id="1914756"/>
    <lineage>
        <taxon>Bacteria</taxon>
        <taxon>Pseudomonadati</taxon>
        <taxon>Pseudomonadota</taxon>
        <taxon>Alphaproteobacteria</taxon>
        <taxon>Caulobacterales</taxon>
        <taxon>Caulobacteraceae</taxon>
        <taxon>Phenylobacterium</taxon>
    </lineage>
</organism>
<evidence type="ECO:0000256" key="1">
    <source>
        <dbReference type="SAM" id="MobiDB-lite"/>
    </source>
</evidence>
<accession>A0A328ADM5</accession>